<dbReference type="EMBL" id="BSBI01000013">
    <property type="protein sequence ID" value="GLF98069.1"/>
    <property type="molecule type" value="Genomic_DNA"/>
</dbReference>
<accession>A0ABQ5P674</accession>
<proteinExistence type="predicted"/>
<dbReference type="Proteomes" id="UP001291653">
    <property type="component" value="Unassembled WGS sequence"/>
</dbReference>
<organism evidence="1 2">
    <name type="scientific">Streptomyces yaizuensis</name>
    <dbReference type="NCBI Taxonomy" id="2989713"/>
    <lineage>
        <taxon>Bacteria</taxon>
        <taxon>Bacillati</taxon>
        <taxon>Actinomycetota</taxon>
        <taxon>Actinomycetes</taxon>
        <taxon>Kitasatosporales</taxon>
        <taxon>Streptomycetaceae</taxon>
        <taxon>Streptomyces</taxon>
    </lineage>
</organism>
<protein>
    <submittedName>
        <fullName evidence="1">Uncharacterized protein</fullName>
    </submittedName>
</protein>
<reference evidence="1 2" key="1">
    <citation type="submission" date="2022-10" db="EMBL/GenBank/DDBJ databases">
        <title>Draft genome sequence of Streptomyces sp. YSPA8.</title>
        <authorList>
            <person name="Moriuchi R."/>
            <person name="Dohra H."/>
            <person name="Yamamura H."/>
            <person name="Kodani S."/>
        </authorList>
    </citation>
    <scope>NUCLEOTIDE SEQUENCE [LARGE SCALE GENOMIC DNA]</scope>
    <source>
        <strain evidence="1 2">YSPA8</strain>
    </source>
</reference>
<evidence type="ECO:0000313" key="2">
    <source>
        <dbReference type="Proteomes" id="UP001291653"/>
    </source>
</evidence>
<comment type="caution">
    <text evidence="1">The sequence shown here is derived from an EMBL/GenBank/DDBJ whole genome shotgun (WGS) entry which is preliminary data.</text>
</comment>
<evidence type="ECO:0000313" key="1">
    <source>
        <dbReference type="EMBL" id="GLF98069.1"/>
    </source>
</evidence>
<dbReference type="RefSeq" id="WP_323450058.1">
    <property type="nucleotide sequence ID" value="NZ_BSBI01000013.1"/>
</dbReference>
<sequence>MVAVLTAGALAYLSAWKVARAQARREQRLEPVITYYRDLDEPDSQAALEIYDCLATGM</sequence>
<keyword evidence="2" id="KW-1185">Reference proteome</keyword>
<name>A0ABQ5P674_9ACTN</name>
<gene>
    <name evidence="1" type="ORF">SYYSPA8_27250</name>
</gene>